<dbReference type="AlphaFoldDB" id="A0A9D1U001"/>
<keyword evidence="6 10" id="KW-1133">Transmembrane helix</keyword>
<feature type="transmembrane region" description="Helical" evidence="10">
    <location>
        <begin position="261"/>
        <end position="282"/>
    </location>
</feature>
<evidence type="ECO:0000256" key="1">
    <source>
        <dbReference type="ARBA" id="ARBA00004651"/>
    </source>
</evidence>
<sequence>MTREKRLPSLGVLLTILGLFVVIMFSFIVILKLPIQLALLAVWFMIMGFGLYLGYDYLEMEKGILKGIYEGMGAILILIAVGALIGSWIAGGVVPTMIYYGLSIISPSIFLMAAMIICAVTAISTGTSFGSAGTAGIAMMGIGESFGLPTSLVAGAVISGCYVGDKMSPLSDTTVMTASLSKVELFRHIRSMSYVSVPAFIIAAIMYWIAGAIFHDGGGDLSIAEETMAGLRETFEISWVMLVPAVVVIVMLVLKMPSVPVILFGALLGSLWAAWFQGYGFIEAIQTLYTGSEQSTGIAFIDNLLNRGGITFMLEVILLIILALGVGGLLQAVGAFTVIGNLLARWANNTGNLTLTTMLASFFGVFFGGAAYVSLLTGAKITEQNYDRKNVSRTLLSRNVEAGGTVTTPMVPWSDGGVFMATTLGVATLAYLPFFWYGFLVMIISLIYGYFGLFIMDKDEYEKALDKEDSENDEEDGGYKFYEKTV</sequence>
<feature type="region of interest" description="Disordered" evidence="9">
    <location>
        <begin position="465"/>
        <end position="486"/>
    </location>
</feature>
<dbReference type="InterPro" id="IPR004770">
    <property type="entry name" value="Na/H_antiport_NhaC"/>
</dbReference>
<feature type="transmembrane region" description="Helical" evidence="10">
    <location>
        <begin position="67"/>
        <end position="91"/>
    </location>
</feature>
<gene>
    <name evidence="12" type="primary">nhaC</name>
    <name evidence="12" type="ORF">H9891_06045</name>
</gene>
<evidence type="ECO:0000256" key="4">
    <source>
        <dbReference type="ARBA" id="ARBA00022475"/>
    </source>
</evidence>
<evidence type="ECO:0000256" key="8">
    <source>
        <dbReference type="ARBA" id="ARBA00038435"/>
    </source>
</evidence>
<evidence type="ECO:0000256" key="5">
    <source>
        <dbReference type="ARBA" id="ARBA00022692"/>
    </source>
</evidence>
<feature type="transmembrane region" description="Helical" evidence="10">
    <location>
        <begin position="12"/>
        <end position="31"/>
    </location>
</feature>
<dbReference type="PANTHER" id="PTHR33451">
    <property type="entry name" value="MALATE-2H(+)/NA(+)-LACTATE ANTIPORTER"/>
    <property type="match status" value="1"/>
</dbReference>
<feature type="transmembrane region" description="Helical" evidence="10">
    <location>
        <begin position="192"/>
        <end position="214"/>
    </location>
</feature>
<keyword evidence="3" id="KW-0050">Antiport</keyword>
<evidence type="ECO:0000256" key="9">
    <source>
        <dbReference type="SAM" id="MobiDB-lite"/>
    </source>
</evidence>
<keyword evidence="4" id="KW-1003">Cell membrane</keyword>
<reference evidence="12" key="1">
    <citation type="journal article" date="2021" name="PeerJ">
        <title>Extensive microbial diversity within the chicken gut microbiome revealed by metagenomics and culture.</title>
        <authorList>
            <person name="Gilroy R."/>
            <person name="Ravi A."/>
            <person name="Getino M."/>
            <person name="Pursley I."/>
            <person name="Horton D.L."/>
            <person name="Alikhan N.F."/>
            <person name="Baker D."/>
            <person name="Gharbi K."/>
            <person name="Hall N."/>
            <person name="Watson M."/>
            <person name="Adriaenssens E.M."/>
            <person name="Foster-Nyarko E."/>
            <person name="Jarju S."/>
            <person name="Secka A."/>
            <person name="Antonio M."/>
            <person name="Oren A."/>
            <person name="Chaudhuri R.R."/>
            <person name="La Ragione R."/>
            <person name="Hildebrand F."/>
            <person name="Pallen M.J."/>
        </authorList>
    </citation>
    <scope>NUCLEOTIDE SEQUENCE</scope>
    <source>
        <strain evidence="12">ChiHjej13B12-752</strain>
    </source>
</reference>
<keyword evidence="2" id="KW-0813">Transport</keyword>
<dbReference type="NCBIfam" id="TIGR00931">
    <property type="entry name" value="antiport_nhaC"/>
    <property type="match status" value="1"/>
</dbReference>
<comment type="similarity">
    <text evidence="8">Belongs to the NhaC Na(+)/H(+) (TC 2.A.35) antiporter family.</text>
</comment>
<organism evidence="12 13">
    <name type="scientific">Candidatus Salinicoccus stercoripullorum</name>
    <dbReference type="NCBI Taxonomy" id="2838756"/>
    <lineage>
        <taxon>Bacteria</taxon>
        <taxon>Bacillati</taxon>
        <taxon>Bacillota</taxon>
        <taxon>Bacilli</taxon>
        <taxon>Bacillales</taxon>
        <taxon>Staphylococcaceae</taxon>
        <taxon>Salinicoccus</taxon>
    </lineage>
</organism>
<feature type="transmembrane region" description="Helical" evidence="10">
    <location>
        <begin position="234"/>
        <end position="254"/>
    </location>
</feature>
<feature type="transmembrane region" description="Helical" evidence="10">
    <location>
        <begin position="316"/>
        <end position="343"/>
    </location>
</feature>
<feature type="transmembrane region" description="Helical" evidence="10">
    <location>
        <begin position="355"/>
        <end position="375"/>
    </location>
</feature>
<evidence type="ECO:0000256" key="3">
    <source>
        <dbReference type="ARBA" id="ARBA00022449"/>
    </source>
</evidence>
<feature type="transmembrane region" description="Helical" evidence="10">
    <location>
        <begin position="37"/>
        <end position="55"/>
    </location>
</feature>
<dbReference type="GO" id="GO:0005886">
    <property type="term" value="C:plasma membrane"/>
    <property type="evidence" value="ECO:0007669"/>
    <property type="project" value="UniProtKB-SubCell"/>
</dbReference>
<comment type="subcellular location">
    <subcellularLocation>
        <location evidence="1">Cell membrane</location>
        <topology evidence="1">Multi-pass membrane protein</topology>
    </subcellularLocation>
</comment>
<evidence type="ECO:0000256" key="6">
    <source>
        <dbReference type="ARBA" id="ARBA00022989"/>
    </source>
</evidence>
<keyword evidence="5 10" id="KW-0812">Transmembrane</keyword>
<name>A0A9D1U001_9STAP</name>
<reference evidence="12" key="2">
    <citation type="submission" date="2021-04" db="EMBL/GenBank/DDBJ databases">
        <authorList>
            <person name="Gilroy R."/>
        </authorList>
    </citation>
    <scope>NUCLEOTIDE SEQUENCE</scope>
    <source>
        <strain evidence="12">ChiHjej13B12-752</strain>
    </source>
</reference>
<dbReference type="GO" id="GO:0015297">
    <property type="term" value="F:antiporter activity"/>
    <property type="evidence" value="ECO:0007669"/>
    <property type="project" value="UniProtKB-KW"/>
</dbReference>
<dbReference type="Pfam" id="PF03553">
    <property type="entry name" value="Na_H_antiporter"/>
    <property type="match status" value="1"/>
</dbReference>
<evidence type="ECO:0000256" key="10">
    <source>
        <dbReference type="SAM" id="Phobius"/>
    </source>
</evidence>
<feature type="domain" description="Na+/H+ antiporter NhaC-like C-terminal" evidence="11">
    <location>
        <begin position="160"/>
        <end position="453"/>
    </location>
</feature>
<evidence type="ECO:0000256" key="2">
    <source>
        <dbReference type="ARBA" id="ARBA00022448"/>
    </source>
</evidence>
<feature type="transmembrane region" description="Helical" evidence="10">
    <location>
        <begin position="97"/>
        <end position="123"/>
    </location>
</feature>
<evidence type="ECO:0000259" key="11">
    <source>
        <dbReference type="Pfam" id="PF03553"/>
    </source>
</evidence>
<keyword evidence="7 10" id="KW-0472">Membrane</keyword>
<feature type="transmembrane region" description="Helical" evidence="10">
    <location>
        <begin position="434"/>
        <end position="455"/>
    </location>
</feature>
<dbReference type="PANTHER" id="PTHR33451:SF3">
    <property type="entry name" value="MALATE-2H(+)_NA(+)-LACTATE ANTIPORTER"/>
    <property type="match status" value="1"/>
</dbReference>
<evidence type="ECO:0000256" key="7">
    <source>
        <dbReference type="ARBA" id="ARBA00023136"/>
    </source>
</evidence>
<protein>
    <submittedName>
        <fullName evidence="12">Na+/H+ antiporter NhaC</fullName>
    </submittedName>
</protein>
<accession>A0A9D1U001</accession>
<dbReference type="EMBL" id="DXHR01000019">
    <property type="protein sequence ID" value="HIW12707.1"/>
    <property type="molecule type" value="Genomic_DNA"/>
</dbReference>
<evidence type="ECO:0000313" key="13">
    <source>
        <dbReference type="Proteomes" id="UP000823989"/>
    </source>
</evidence>
<proteinExistence type="inferred from homology"/>
<evidence type="ECO:0000313" key="12">
    <source>
        <dbReference type="EMBL" id="HIW12707.1"/>
    </source>
</evidence>
<dbReference type="InterPro" id="IPR052180">
    <property type="entry name" value="NhaC_Na-H+_Antiporter"/>
</dbReference>
<comment type="caution">
    <text evidence="12">The sequence shown here is derived from an EMBL/GenBank/DDBJ whole genome shotgun (WGS) entry which is preliminary data.</text>
</comment>
<dbReference type="InterPro" id="IPR018461">
    <property type="entry name" value="Na/H_Antiport_NhaC-like_C"/>
</dbReference>
<feature type="compositionally biased region" description="Basic and acidic residues" evidence="9">
    <location>
        <begin position="477"/>
        <end position="486"/>
    </location>
</feature>
<dbReference type="Proteomes" id="UP000823989">
    <property type="component" value="Unassembled WGS sequence"/>
</dbReference>